<feature type="domain" description="ZP" evidence="3">
    <location>
        <begin position="108"/>
        <end position="401"/>
    </location>
</feature>
<proteinExistence type="predicted"/>
<name>A0A0V1BBW8_TRISP</name>
<feature type="transmembrane region" description="Helical" evidence="2">
    <location>
        <begin position="148"/>
        <end position="167"/>
    </location>
</feature>
<evidence type="ECO:0000259" key="3">
    <source>
        <dbReference type="PROSITE" id="PS51034"/>
    </source>
</evidence>
<evidence type="ECO:0000256" key="2">
    <source>
        <dbReference type="SAM" id="Phobius"/>
    </source>
</evidence>
<keyword evidence="5" id="KW-1185">Reference proteome</keyword>
<evidence type="ECO:0000256" key="1">
    <source>
        <dbReference type="ARBA" id="ARBA00022729"/>
    </source>
</evidence>
<dbReference type="SMART" id="SM00241">
    <property type="entry name" value="ZP"/>
    <property type="match status" value="1"/>
</dbReference>
<sequence length="401" mass="45261">MSTLQIREDFEFEPKMEILDKATEEQYDVSDCYNTSLLPFSFALSMKNYMFDKSASFETHSFMQIFKFLTIHFFMNFAQFLFVSKFQFPNQFITLMKLLPHLQQRASVIFVESLRLELLYSRFFSNYYVKSAITMRSGHCVAITTLRYLCRVLALGGLFCLVAWMFIKYTAASLFLDTISIPMAIGSAEFAVRSDSSNSDRCPVSSPISPTMLFCNMSYEMMANWKLSVILCNSLAVLVFVDGGVLKRIRRDEAAALYRQDEVEIPDEAIIQLPYAVFPEPNCAYSVHAGGPSGPLINSISIGDLVYHKWSCATSSQSQKLYCISVHNCTVGNNRRMYPIIDSNGCTLEPSVVPSVTYPNDLEGGILSHAFSLGFSDPTLAFQCKIKLLIKENGVCPRKKC</sequence>
<feature type="transmembrane region" description="Helical" evidence="2">
    <location>
        <begin position="65"/>
        <end position="83"/>
    </location>
</feature>
<keyword evidence="2" id="KW-1133">Transmembrane helix</keyword>
<keyword evidence="1" id="KW-0732">Signal</keyword>
<dbReference type="OrthoDB" id="5919011at2759"/>
<dbReference type="Pfam" id="PF25301">
    <property type="entry name" value="CUT_C"/>
    <property type="match status" value="1"/>
</dbReference>
<reference evidence="4 5" key="1">
    <citation type="submission" date="2015-01" db="EMBL/GenBank/DDBJ databases">
        <title>Evolution of Trichinella species and genotypes.</title>
        <authorList>
            <person name="Korhonen P.K."/>
            <person name="Edoardo P."/>
            <person name="Giuseppe L.R."/>
            <person name="Gasser R.B."/>
        </authorList>
    </citation>
    <scope>NUCLEOTIDE SEQUENCE [LARGE SCALE GENOMIC DNA]</scope>
    <source>
        <strain evidence="4">ISS3</strain>
    </source>
</reference>
<dbReference type="PANTHER" id="PTHR22907:SF34">
    <property type="entry name" value="ZP DOMAIN-CONTAINING PROTEIN"/>
    <property type="match status" value="1"/>
</dbReference>
<dbReference type="Proteomes" id="UP000054776">
    <property type="component" value="Unassembled WGS sequence"/>
</dbReference>
<evidence type="ECO:0000313" key="4">
    <source>
        <dbReference type="EMBL" id="KRY34375.1"/>
    </source>
</evidence>
<comment type="caution">
    <text evidence="4">The sequence shown here is derived from an EMBL/GenBank/DDBJ whole genome shotgun (WGS) entry which is preliminary data.</text>
</comment>
<keyword evidence="2" id="KW-0472">Membrane</keyword>
<dbReference type="eggNOG" id="ENOG502S408">
    <property type="taxonomic scope" value="Eukaryota"/>
</dbReference>
<gene>
    <name evidence="4" type="primary">cut-1</name>
    <name evidence="4" type="ORF">T01_5245</name>
</gene>
<dbReference type="InterPro" id="IPR051962">
    <property type="entry name" value="Cuticlin"/>
</dbReference>
<dbReference type="PANTHER" id="PTHR22907">
    <property type="entry name" value="GH04558P"/>
    <property type="match status" value="1"/>
</dbReference>
<evidence type="ECO:0000313" key="5">
    <source>
        <dbReference type="Proteomes" id="UP000054776"/>
    </source>
</evidence>
<dbReference type="InParanoid" id="A0A0V1BBW8"/>
<accession>A0A0V1BBW8</accession>
<dbReference type="EMBL" id="JYDH01000068">
    <property type="protein sequence ID" value="KRY34375.1"/>
    <property type="molecule type" value="Genomic_DNA"/>
</dbReference>
<feature type="transmembrane region" description="Helical" evidence="2">
    <location>
        <begin position="222"/>
        <end position="241"/>
    </location>
</feature>
<dbReference type="InterPro" id="IPR001507">
    <property type="entry name" value="ZP_dom"/>
</dbReference>
<dbReference type="InterPro" id="IPR057475">
    <property type="entry name" value="CUT_C"/>
</dbReference>
<organism evidence="4 5">
    <name type="scientific">Trichinella spiralis</name>
    <name type="common">Trichina worm</name>
    <dbReference type="NCBI Taxonomy" id="6334"/>
    <lineage>
        <taxon>Eukaryota</taxon>
        <taxon>Metazoa</taxon>
        <taxon>Ecdysozoa</taxon>
        <taxon>Nematoda</taxon>
        <taxon>Enoplea</taxon>
        <taxon>Dorylaimia</taxon>
        <taxon>Trichinellida</taxon>
        <taxon>Trichinellidae</taxon>
        <taxon>Trichinella</taxon>
    </lineage>
</organism>
<protein>
    <submittedName>
        <fullName evidence="4">Cuticlin-1</fullName>
    </submittedName>
</protein>
<dbReference type="AlphaFoldDB" id="A0A0V1BBW8"/>
<dbReference type="PROSITE" id="PS51034">
    <property type="entry name" value="ZP_2"/>
    <property type="match status" value="1"/>
</dbReference>
<keyword evidence="2" id="KW-0812">Transmembrane</keyword>